<dbReference type="PANTHER" id="PTHR10845">
    <property type="entry name" value="REGULATOR OF G PROTEIN SIGNALING"/>
    <property type="match status" value="1"/>
</dbReference>
<feature type="compositionally biased region" description="Low complexity" evidence="2">
    <location>
        <begin position="464"/>
        <end position="478"/>
    </location>
</feature>
<feature type="compositionally biased region" description="Polar residues" evidence="2">
    <location>
        <begin position="710"/>
        <end position="720"/>
    </location>
</feature>
<keyword evidence="6" id="KW-1185">Reference proteome</keyword>
<evidence type="ECO:0000313" key="6">
    <source>
        <dbReference type="Proteomes" id="UP000238274"/>
    </source>
</evidence>
<dbReference type="SMART" id="SM00049">
    <property type="entry name" value="DEP"/>
    <property type="match status" value="2"/>
</dbReference>
<feature type="compositionally biased region" description="Polar residues" evidence="2">
    <location>
        <begin position="834"/>
        <end position="846"/>
    </location>
</feature>
<dbReference type="InterPro" id="IPR044926">
    <property type="entry name" value="RGS_subdomain_2"/>
</dbReference>
<dbReference type="SUPFAM" id="SSF48097">
    <property type="entry name" value="Regulator of G-protein signaling, RGS"/>
    <property type="match status" value="1"/>
</dbReference>
<dbReference type="InterPro" id="IPR036390">
    <property type="entry name" value="WH_DNA-bd_sf"/>
</dbReference>
<dbReference type="PANTHER" id="PTHR10845:SF192">
    <property type="entry name" value="DOUBLE HIT, ISOFORM B"/>
    <property type="match status" value="1"/>
</dbReference>
<feature type="region of interest" description="Disordered" evidence="2">
    <location>
        <begin position="677"/>
        <end position="881"/>
    </location>
</feature>
<evidence type="ECO:0008006" key="7">
    <source>
        <dbReference type="Google" id="ProtNLM"/>
    </source>
</evidence>
<reference evidence="5 6" key="1">
    <citation type="submission" date="2017-12" db="EMBL/GenBank/DDBJ databases">
        <title>Gene loss provides genomic basis for host adaptation in cereal stripe rust fungi.</title>
        <authorList>
            <person name="Xia C."/>
        </authorList>
    </citation>
    <scope>NUCLEOTIDE SEQUENCE [LARGE SCALE GENOMIC DNA]</scope>
    <source>
        <strain evidence="5 6">93TX-2</strain>
    </source>
</reference>
<reference evidence="6" key="2">
    <citation type="journal article" date="2018" name="BMC Genomics">
        <title>Genomic insights into host adaptation between the wheat stripe rust pathogen (Puccinia striiformis f. sp. tritici) and the barley stripe rust pathogen (Puccinia striiformis f. sp. hordei).</title>
        <authorList>
            <person name="Xia C."/>
            <person name="Wang M."/>
            <person name="Yin C."/>
            <person name="Cornejo O.E."/>
            <person name="Hulbert S.H."/>
            <person name="Chen X."/>
        </authorList>
    </citation>
    <scope>NUCLEOTIDE SEQUENCE [LARGE SCALE GENOMIC DNA]</scope>
    <source>
        <strain evidence="6">93TX-2</strain>
    </source>
</reference>
<dbReference type="GO" id="GO:0035556">
    <property type="term" value="P:intracellular signal transduction"/>
    <property type="evidence" value="ECO:0007669"/>
    <property type="project" value="InterPro"/>
</dbReference>
<proteinExistence type="predicted"/>
<evidence type="ECO:0000259" key="3">
    <source>
        <dbReference type="PROSITE" id="PS50132"/>
    </source>
</evidence>
<evidence type="ECO:0000256" key="2">
    <source>
        <dbReference type="SAM" id="MobiDB-lite"/>
    </source>
</evidence>
<dbReference type="Gene3D" id="1.10.167.10">
    <property type="entry name" value="Regulator of G-protein Signalling 4, domain 2"/>
    <property type="match status" value="1"/>
</dbReference>
<feature type="region of interest" description="Disordered" evidence="2">
    <location>
        <begin position="343"/>
        <end position="378"/>
    </location>
</feature>
<dbReference type="Gene3D" id="1.10.10.10">
    <property type="entry name" value="Winged helix-like DNA-binding domain superfamily/Winged helix DNA-binding domain"/>
    <property type="match status" value="2"/>
</dbReference>
<feature type="domain" description="DEP" evidence="4">
    <location>
        <begin position="252"/>
        <end position="291"/>
    </location>
</feature>
<sequence>MSQDPRTRQQSTSHILKTGKRGNPFVKDTHDLFSTLVASLQLTTNTRFFRSYPNSFTTDDAAANLSSLRFSQSNRSTDPNDPSRIVTTTTTTTFSMNRDIAKGICQHFMDARLIENAADPLNPIFKERGIYQITPKGLHVLERFITKNGIHADHLVRVFTTQPICMKLLHLERRPTDDEIHITPNVINVVFKRFSGGRNPNYVCDPNETNRNPTTVRPFTEDPRLTPNYDRSLGVELQDVREKASSGTTLLVKHVFSSTSAIDWLVDFSTCCGREEAAELLAHFVRYGLITLHIDRSKGADKVAQVLIRAPSTEQTIPGVFLEGQFKYGAKVTYRITDEGRRLSGVDRSQQQQPRISEDDPHSANDQGVSIPGQQDSLNDGRQVLRDILHADSNDGAAWVRDATSSSARLKAILGEPALRSLFRDFLRSHICEENLHYWIDVQEFRRRFATSSTAVGVGSLTTPSNHLQPNSSSSSANPKKKIPSSATTAMEQHQEKLVSTALLIFNTYLAPGSPSELNIDHNLRADVISYMSKAVDEAQGTPNSPDPSEGSVPALRATQVQALLRHYERIADHIYRLMATDQVPKFVRTERFLEILSAQQLDESRDSEGTTMTSGYGSDIAATASASASAIITKSKMIGGGLITPSTSSTSTIPTGATSINTVLNNDQLILSGLTTTSPQLPLNPVRKSSPAIKHTSSYKKLSTKHSSSHPINNNNLGISTSSSSSSDPHYSKHPSPPPHPHSHAPISTDPITSSSTSSSLSTTTAPNPIRSHHHSSHIGTENNRTHNHTLNTSSGFNSSSSPTSSSSIHHHHLTTSPKSPSSNHSKNLINLLPSSTTPVTNQVTDHPPPSADPSSSSSSSSIAGNAGNGNNGPGNLFAGLTGNLVAKISDIKLNHHLSSSSSPPPPPS</sequence>
<dbReference type="Pfam" id="PF00615">
    <property type="entry name" value="RGS"/>
    <property type="match status" value="1"/>
</dbReference>
<feature type="region of interest" description="Disordered" evidence="2">
    <location>
        <begin position="460"/>
        <end position="492"/>
    </location>
</feature>
<dbReference type="InterPro" id="IPR036305">
    <property type="entry name" value="RGS_sf"/>
</dbReference>
<organism evidence="5 6">
    <name type="scientific">Puccinia striiformis</name>
    <dbReference type="NCBI Taxonomy" id="27350"/>
    <lineage>
        <taxon>Eukaryota</taxon>
        <taxon>Fungi</taxon>
        <taxon>Dikarya</taxon>
        <taxon>Basidiomycota</taxon>
        <taxon>Pucciniomycotina</taxon>
        <taxon>Pucciniomycetes</taxon>
        <taxon>Pucciniales</taxon>
        <taxon>Pucciniaceae</taxon>
        <taxon>Puccinia</taxon>
    </lineage>
</organism>
<dbReference type="PROSITE" id="PS50132">
    <property type="entry name" value="RGS"/>
    <property type="match status" value="1"/>
</dbReference>
<protein>
    <recommendedName>
        <fullName evidence="7">RGS domain-containing protein</fullName>
    </recommendedName>
</protein>
<feature type="region of interest" description="Disordered" evidence="2">
    <location>
        <begin position="1"/>
        <end position="22"/>
    </location>
</feature>
<dbReference type="VEuPathDB" id="FungiDB:PSTT_17110"/>
<evidence type="ECO:0000313" key="5">
    <source>
        <dbReference type="EMBL" id="POW01672.1"/>
    </source>
</evidence>
<comment type="caution">
    <text evidence="5">The sequence shown here is derived from an EMBL/GenBank/DDBJ whole genome shotgun (WGS) entry which is preliminary data.</text>
</comment>
<dbReference type="SMART" id="SM00315">
    <property type="entry name" value="RGS"/>
    <property type="match status" value="1"/>
</dbReference>
<dbReference type="InterPro" id="IPR036388">
    <property type="entry name" value="WH-like_DNA-bd_sf"/>
</dbReference>
<dbReference type="InterPro" id="IPR016137">
    <property type="entry name" value="RGS"/>
</dbReference>
<evidence type="ECO:0000256" key="1">
    <source>
        <dbReference type="ARBA" id="ARBA00022700"/>
    </source>
</evidence>
<feature type="compositionally biased region" description="Low complexity" evidence="2">
    <location>
        <begin position="854"/>
        <end position="867"/>
    </location>
</feature>
<feature type="compositionally biased region" description="Low complexity" evidence="2">
    <location>
        <begin position="794"/>
        <end position="809"/>
    </location>
</feature>
<dbReference type="EMBL" id="PKSM01000227">
    <property type="protein sequence ID" value="POW01672.1"/>
    <property type="molecule type" value="Genomic_DNA"/>
</dbReference>
<dbReference type="CDD" id="cd04450">
    <property type="entry name" value="DEP_RGS7-like"/>
    <property type="match status" value="1"/>
</dbReference>
<dbReference type="OrthoDB" id="196547at2759"/>
<evidence type="ECO:0000259" key="4">
    <source>
        <dbReference type="PROSITE" id="PS50186"/>
    </source>
</evidence>
<accession>A0A2S4UWL6</accession>
<dbReference type="VEuPathDB" id="FungiDB:PSHT_12422"/>
<dbReference type="InterPro" id="IPR000591">
    <property type="entry name" value="DEP_dom"/>
</dbReference>
<dbReference type="Pfam" id="PF25889">
    <property type="entry name" value="WHD_Fungal_DR"/>
    <property type="match status" value="1"/>
</dbReference>
<reference evidence="6" key="3">
    <citation type="journal article" date="2018" name="Mol. Plant Microbe Interact.">
        <title>Genome sequence resources for the wheat stripe rust pathogen (Puccinia striiformis f. sp. tritici) and the barley stripe rust pathogen (Puccinia striiformis f. sp. hordei).</title>
        <authorList>
            <person name="Xia C."/>
            <person name="Wang M."/>
            <person name="Yin C."/>
            <person name="Cornejo O.E."/>
            <person name="Hulbert S.H."/>
            <person name="Chen X."/>
        </authorList>
    </citation>
    <scope>NUCLEOTIDE SEQUENCE [LARGE SCALE GENOMIC DNA]</scope>
    <source>
        <strain evidence="6">93TX-2</strain>
    </source>
</reference>
<keyword evidence="1" id="KW-0734">Signal transduction inhibitor</keyword>
<feature type="domain" description="RGS" evidence="3">
    <location>
        <begin position="409"/>
        <end position="597"/>
    </location>
</feature>
<feature type="compositionally biased region" description="Low complexity" evidence="2">
    <location>
        <begin position="745"/>
        <end position="766"/>
    </location>
</feature>
<feature type="compositionally biased region" description="Polar residues" evidence="2">
    <location>
        <begin position="1"/>
        <end position="15"/>
    </location>
</feature>
<dbReference type="Proteomes" id="UP000238274">
    <property type="component" value="Unassembled WGS sequence"/>
</dbReference>
<dbReference type="PROSITE" id="PS50186">
    <property type="entry name" value="DEP"/>
    <property type="match status" value="1"/>
</dbReference>
<dbReference type="AlphaFoldDB" id="A0A2S4UWL6"/>
<dbReference type="SUPFAM" id="SSF46785">
    <property type="entry name" value="Winged helix' DNA-binding domain"/>
    <property type="match status" value="1"/>
</dbReference>
<name>A0A2S4UWL6_9BASI</name>
<dbReference type="InterPro" id="IPR058855">
    <property type="entry name" value="RGS1/SST2-like_Fungal-DR"/>
</dbReference>
<dbReference type="GO" id="GO:0009968">
    <property type="term" value="P:negative regulation of signal transduction"/>
    <property type="evidence" value="ECO:0007669"/>
    <property type="project" value="UniProtKB-KW"/>
</dbReference>
<gene>
    <name evidence="5" type="ORF">PSHT_12422</name>
</gene>
<feature type="compositionally biased region" description="Low complexity" evidence="2">
    <location>
        <begin position="721"/>
        <end position="730"/>
    </location>
</feature>
<feature type="compositionally biased region" description="Low complexity" evidence="2">
    <location>
        <begin position="816"/>
        <end position="829"/>
    </location>
</feature>
<feature type="compositionally biased region" description="Polar residues" evidence="2">
    <location>
        <begin position="364"/>
        <end position="378"/>
    </location>
</feature>